<accession>A0A7S3NQB6</accession>
<keyword evidence="2" id="KW-1133">Transmembrane helix</keyword>
<gene>
    <name evidence="3" type="ORF">ECRA1380_LOCUS105</name>
</gene>
<evidence type="ECO:0000313" key="3">
    <source>
        <dbReference type="EMBL" id="CAE0375154.1"/>
    </source>
</evidence>
<dbReference type="AlphaFoldDB" id="A0A7S3NQB6"/>
<keyword evidence="2" id="KW-0812">Transmembrane</keyword>
<evidence type="ECO:0000256" key="2">
    <source>
        <dbReference type="SAM" id="Phobius"/>
    </source>
</evidence>
<reference evidence="3" key="1">
    <citation type="submission" date="2021-01" db="EMBL/GenBank/DDBJ databases">
        <authorList>
            <person name="Corre E."/>
            <person name="Pelletier E."/>
            <person name="Niang G."/>
            <person name="Scheremetjew M."/>
            <person name="Finn R."/>
            <person name="Kale V."/>
            <person name="Holt S."/>
            <person name="Cochrane G."/>
            <person name="Meng A."/>
            <person name="Brown T."/>
            <person name="Cohen L."/>
        </authorList>
    </citation>
    <scope>NUCLEOTIDE SEQUENCE</scope>
    <source>
        <strain evidence="3">CT5</strain>
    </source>
</reference>
<sequence length="229" mass="27506">MRTKKKDNINSEFLEPQKINKKKLQHTSKKPIEEEKAPIKSFPADISGSRLRSKSEFLRKDSEVKNYVMNQTRFKYNTRKDVVFKAVFRRLRKYFIKDFSDVSGPHQSKQNYPQRLREYCQARFLEAHLERVCIVFDCIANSKGRLGRIPQEDSQLKDLINKLLYFYSEKKFRLMHPYREFFAVLLYFISLENVVSLVFGEQRQMFQRKVKAHLHKLKRFATLMESPEH</sequence>
<keyword evidence="2" id="KW-0472">Membrane</keyword>
<dbReference type="EMBL" id="HBIK01000207">
    <property type="protein sequence ID" value="CAE0375154.1"/>
    <property type="molecule type" value="Transcribed_RNA"/>
</dbReference>
<feature type="region of interest" description="Disordered" evidence="1">
    <location>
        <begin position="1"/>
        <end position="37"/>
    </location>
</feature>
<feature type="compositionally biased region" description="Basic residues" evidence="1">
    <location>
        <begin position="19"/>
        <end position="29"/>
    </location>
</feature>
<protein>
    <submittedName>
        <fullName evidence="3">Uncharacterized protein</fullName>
    </submittedName>
</protein>
<feature type="transmembrane region" description="Helical" evidence="2">
    <location>
        <begin position="181"/>
        <end position="200"/>
    </location>
</feature>
<name>A0A7S3NQB6_EUPCR</name>
<evidence type="ECO:0000256" key="1">
    <source>
        <dbReference type="SAM" id="MobiDB-lite"/>
    </source>
</evidence>
<proteinExistence type="predicted"/>
<organism evidence="3">
    <name type="scientific">Euplotes crassus</name>
    <dbReference type="NCBI Taxonomy" id="5936"/>
    <lineage>
        <taxon>Eukaryota</taxon>
        <taxon>Sar</taxon>
        <taxon>Alveolata</taxon>
        <taxon>Ciliophora</taxon>
        <taxon>Intramacronucleata</taxon>
        <taxon>Spirotrichea</taxon>
        <taxon>Hypotrichia</taxon>
        <taxon>Euplotida</taxon>
        <taxon>Euplotidae</taxon>
        <taxon>Moneuplotes</taxon>
    </lineage>
</organism>